<feature type="non-terminal residue" evidence="3">
    <location>
        <position position="111"/>
    </location>
</feature>
<dbReference type="Proteomes" id="UP001341840">
    <property type="component" value="Unassembled WGS sequence"/>
</dbReference>
<keyword evidence="2" id="KW-0812">Transmembrane</keyword>
<comment type="caution">
    <text evidence="3">The sequence shown here is derived from an EMBL/GenBank/DDBJ whole genome shotgun (WGS) entry which is preliminary data.</text>
</comment>
<gene>
    <name evidence="3" type="ORF">PIB30_049768</name>
</gene>
<keyword evidence="4" id="KW-1185">Reference proteome</keyword>
<evidence type="ECO:0000256" key="1">
    <source>
        <dbReference type="SAM" id="MobiDB-lite"/>
    </source>
</evidence>
<keyword evidence="2" id="KW-1133">Transmembrane helix</keyword>
<feature type="region of interest" description="Disordered" evidence="1">
    <location>
        <begin position="1"/>
        <end position="27"/>
    </location>
</feature>
<organism evidence="3 4">
    <name type="scientific">Stylosanthes scabra</name>
    <dbReference type="NCBI Taxonomy" id="79078"/>
    <lineage>
        <taxon>Eukaryota</taxon>
        <taxon>Viridiplantae</taxon>
        <taxon>Streptophyta</taxon>
        <taxon>Embryophyta</taxon>
        <taxon>Tracheophyta</taxon>
        <taxon>Spermatophyta</taxon>
        <taxon>Magnoliopsida</taxon>
        <taxon>eudicotyledons</taxon>
        <taxon>Gunneridae</taxon>
        <taxon>Pentapetalae</taxon>
        <taxon>rosids</taxon>
        <taxon>fabids</taxon>
        <taxon>Fabales</taxon>
        <taxon>Fabaceae</taxon>
        <taxon>Papilionoideae</taxon>
        <taxon>50 kb inversion clade</taxon>
        <taxon>dalbergioids sensu lato</taxon>
        <taxon>Dalbergieae</taxon>
        <taxon>Pterocarpus clade</taxon>
        <taxon>Stylosanthes</taxon>
    </lineage>
</organism>
<dbReference type="InterPro" id="IPR036259">
    <property type="entry name" value="MFS_trans_sf"/>
</dbReference>
<sequence>MEKEMEGASLVEEEMKKNEQKQEQQDKKGGLITMPFIIGNEALAKLASVGLFPNMILYLIGDYRLRLVKATKIMFFWFAATNFAPLFGAFLADSYLGRFLAIAFGSILTFL</sequence>
<feature type="transmembrane region" description="Helical" evidence="2">
    <location>
        <begin position="42"/>
        <end position="61"/>
    </location>
</feature>
<feature type="transmembrane region" description="Helical" evidence="2">
    <location>
        <begin position="73"/>
        <end position="92"/>
    </location>
</feature>
<evidence type="ECO:0000313" key="3">
    <source>
        <dbReference type="EMBL" id="MED6208927.1"/>
    </source>
</evidence>
<evidence type="ECO:0000313" key="4">
    <source>
        <dbReference type="Proteomes" id="UP001341840"/>
    </source>
</evidence>
<accession>A0ABU6YGR3</accession>
<protein>
    <submittedName>
        <fullName evidence="3">Uncharacterized protein</fullName>
    </submittedName>
</protein>
<dbReference type="EMBL" id="JASCZI010241992">
    <property type="protein sequence ID" value="MED6208927.1"/>
    <property type="molecule type" value="Genomic_DNA"/>
</dbReference>
<name>A0ABU6YGR3_9FABA</name>
<dbReference type="Gene3D" id="1.20.1250.20">
    <property type="entry name" value="MFS general substrate transporter like domains"/>
    <property type="match status" value="1"/>
</dbReference>
<feature type="compositionally biased region" description="Basic and acidic residues" evidence="1">
    <location>
        <begin position="13"/>
        <end position="27"/>
    </location>
</feature>
<dbReference type="PANTHER" id="PTHR11654">
    <property type="entry name" value="OLIGOPEPTIDE TRANSPORTER-RELATED"/>
    <property type="match status" value="1"/>
</dbReference>
<reference evidence="3 4" key="1">
    <citation type="journal article" date="2023" name="Plants (Basel)">
        <title>Bridging the Gap: Combining Genomics and Transcriptomics Approaches to Understand Stylosanthes scabra, an Orphan Legume from the Brazilian Caatinga.</title>
        <authorList>
            <person name="Ferreira-Neto J.R.C."/>
            <person name="da Silva M.D."/>
            <person name="Binneck E."/>
            <person name="de Melo N.F."/>
            <person name="da Silva R.H."/>
            <person name="de Melo A.L.T.M."/>
            <person name="Pandolfi V."/>
            <person name="Bustamante F.O."/>
            <person name="Brasileiro-Vidal A.C."/>
            <person name="Benko-Iseppon A.M."/>
        </authorList>
    </citation>
    <scope>NUCLEOTIDE SEQUENCE [LARGE SCALE GENOMIC DNA]</scope>
    <source>
        <tissue evidence="3">Leaves</tissue>
    </source>
</reference>
<evidence type="ECO:0000256" key="2">
    <source>
        <dbReference type="SAM" id="Phobius"/>
    </source>
</evidence>
<proteinExistence type="predicted"/>
<keyword evidence="2" id="KW-0472">Membrane</keyword>